<dbReference type="PROSITE" id="PS50889">
    <property type="entry name" value="S4"/>
    <property type="match status" value="1"/>
</dbReference>
<dbReference type="GO" id="GO:0008047">
    <property type="term" value="F:enzyme activator activity"/>
    <property type="evidence" value="ECO:0007669"/>
    <property type="project" value="TreeGrafter"/>
</dbReference>
<dbReference type="FunFam" id="1.20.272.10:FF:000001">
    <property type="entry name" value="Putative AAA family ATPase"/>
    <property type="match status" value="1"/>
</dbReference>
<dbReference type="AlphaFoldDB" id="A0A0J7KD77"/>
<keyword evidence="5" id="KW-0067">ATP-binding</keyword>
<dbReference type="Gene3D" id="3.10.290.10">
    <property type="entry name" value="RNA-binding S4 domain"/>
    <property type="match status" value="1"/>
</dbReference>
<evidence type="ECO:0000259" key="10">
    <source>
        <dbReference type="SMART" id="SM00363"/>
    </source>
</evidence>
<keyword evidence="8" id="KW-0694">RNA-binding</keyword>
<dbReference type="GO" id="GO:0001522">
    <property type="term" value="P:pseudouridine synthesis"/>
    <property type="evidence" value="ECO:0007669"/>
    <property type="project" value="InterPro"/>
</dbReference>
<keyword evidence="13" id="KW-1185">Reference proteome</keyword>
<dbReference type="Pfam" id="PF00849">
    <property type="entry name" value="PseudoU_synth_2"/>
    <property type="match status" value="1"/>
</dbReference>
<feature type="domain" description="RNA-binding S4" evidence="10">
    <location>
        <begin position="465"/>
        <end position="526"/>
    </location>
</feature>
<comment type="similarity">
    <text evidence="2">Belongs to the pseudouridine synthase RluA family.</text>
</comment>
<dbReference type="InterPro" id="IPR006225">
    <property type="entry name" value="PsdUridine_synth_RluC/D"/>
</dbReference>
<evidence type="ECO:0000256" key="1">
    <source>
        <dbReference type="ARBA" id="ARBA00008959"/>
    </source>
</evidence>
<dbReference type="GO" id="GO:0003723">
    <property type="term" value="F:RNA binding"/>
    <property type="evidence" value="ECO:0007669"/>
    <property type="project" value="UniProtKB-KW"/>
</dbReference>
<evidence type="ECO:0000259" key="11">
    <source>
        <dbReference type="SMART" id="SM00382"/>
    </source>
</evidence>
<feature type="compositionally biased region" description="Polar residues" evidence="9">
    <location>
        <begin position="12"/>
        <end position="22"/>
    </location>
</feature>
<dbReference type="Pfam" id="PF00004">
    <property type="entry name" value="AAA"/>
    <property type="match status" value="1"/>
</dbReference>
<dbReference type="InterPro" id="IPR003593">
    <property type="entry name" value="AAA+_ATPase"/>
</dbReference>
<comment type="similarity">
    <text evidence="1">Belongs to the AAA ATPase family. RarA/MGS1/WRNIP1 subfamily.</text>
</comment>
<keyword evidence="6" id="KW-0413">Isomerase</keyword>
<dbReference type="GO" id="GO:0016887">
    <property type="term" value="F:ATP hydrolysis activity"/>
    <property type="evidence" value="ECO:0007669"/>
    <property type="project" value="InterPro"/>
</dbReference>
<dbReference type="Gene3D" id="1.20.272.10">
    <property type="match status" value="1"/>
</dbReference>
<dbReference type="SUPFAM" id="SSF55174">
    <property type="entry name" value="Alpha-L RNA-binding motif"/>
    <property type="match status" value="1"/>
</dbReference>
<dbReference type="OrthoDB" id="10265467at2759"/>
<dbReference type="Pfam" id="PF01479">
    <property type="entry name" value="S4"/>
    <property type="match status" value="1"/>
</dbReference>
<dbReference type="GO" id="GO:0000731">
    <property type="term" value="P:DNA synthesis involved in DNA repair"/>
    <property type="evidence" value="ECO:0007669"/>
    <property type="project" value="TreeGrafter"/>
</dbReference>
<keyword evidence="3" id="KW-0235">DNA replication</keyword>
<keyword evidence="4" id="KW-0547">Nucleotide-binding</keyword>
<evidence type="ECO:0000313" key="12">
    <source>
        <dbReference type="EMBL" id="KMQ88423.1"/>
    </source>
</evidence>
<dbReference type="CDD" id="cd00165">
    <property type="entry name" value="S4"/>
    <property type="match status" value="1"/>
</dbReference>
<reference evidence="12 13" key="1">
    <citation type="submission" date="2015-04" db="EMBL/GenBank/DDBJ databases">
        <title>Lasius niger genome sequencing.</title>
        <authorList>
            <person name="Konorov E.A."/>
            <person name="Nikitin M.A."/>
            <person name="Kirill M.V."/>
            <person name="Chang P."/>
        </authorList>
    </citation>
    <scope>NUCLEOTIDE SEQUENCE [LARGE SCALE GENOMIC DNA]</scope>
    <source>
        <tissue evidence="12">Whole</tissue>
    </source>
</reference>
<dbReference type="SMART" id="SM00363">
    <property type="entry name" value="S4"/>
    <property type="match status" value="1"/>
</dbReference>
<evidence type="ECO:0000256" key="9">
    <source>
        <dbReference type="SAM" id="MobiDB-lite"/>
    </source>
</evidence>
<protein>
    <submittedName>
        <fullName evidence="12">Atpase aaa</fullName>
    </submittedName>
</protein>
<dbReference type="GO" id="GO:0009982">
    <property type="term" value="F:pseudouridine synthase activity"/>
    <property type="evidence" value="ECO:0007669"/>
    <property type="project" value="InterPro"/>
</dbReference>
<dbReference type="CDD" id="cd02869">
    <property type="entry name" value="PseudoU_synth_RluA_like"/>
    <property type="match status" value="1"/>
</dbReference>
<dbReference type="InterPro" id="IPR003959">
    <property type="entry name" value="ATPase_AAA_core"/>
</dbReference>
<dbReference type="Pfam" id="PF16193">
    <property type="entry name" value="AAA_assoc_2"/>
    <property type="match status" value="1"/>
</dbReference>
<dbReference type="GO" id="GO:0006261">
    <property type="term" value="P:DNA-templated DNA replication"/>
    <property type="evidence" value="ECO:0007669"/>
    <property type="project" value="TreeGrafter"/>
</dbReference>
<accession>A0A0J7KD77</accession>
<dbReference type="Gene3D" id="1.10.8.60">
    <property type="match status" value="1"/>
</dbReference>
<dbReference type="PANTHER" id="PTHR13779">
    <property type="entry name" value="WERNER HELICASE-INTERACTING PROTEIN 1 FAMILY MEMBER"/>
    <property type="match status" value="1"/>
</dbReference>
<dbReference type="InterPro" id="IPR002942">
    <property type="entry name" value="S4_RNA-bd"/>
</dbReference>
<dbReference type="CDD" id="cd00009">
    <property type="entry name" value="AAA"/>
    <property type="match status" value="1"/>
</dbReference>
<dbReference type="GO" id="GO:0005524">
    <property type="term" value="F:ATP binding"/>
    <property type="evidence" value="ECO:0007669"/>
    <property type="project" value="UniProtKB-KW"/>
</dbReference>
<evidence type="ECO:0000313" key="13">
    <source>
        <dbReference type="Proteomes" id="UP000036403"/>
    </source>
</evidence>
<dbReference type="Gene3D" id="3.40.50.300">
    <property type="entry name" value="P-loop containing nucleotide triphosphate hydrolases"/>
    <property type="match status" value="1"/>
</dbReference>
<dbReference type="InterPro" id="IPR027417">
    <property type="entry name" value="P-loop_NTPase"/>
</dbReference>
<dbReference type="CDD" id="cd18139">
    <property type="entry name" value="HLD_clamp_RarA"/>
    <property type="match status" value="1"/>
</dbReference>
<comment type="caution">
    <text evidence="12">The sequence shown here is derived from an EMBL/GenBank/DDBJ whole genome shotgun (WGS) entry which is preliminary data.</text>
</comment>
<dbReference type="InterPro" id="IPR006224">
    <property type="entry name" value="PsdUridine_synth_RluA-like_CS"/>
</dbReference>
<dbReference type="Gene3D" id="3.30.2350.10">
    <property type="entry name" value="Pseudouridine synthase"/>
    <property type="match status" value="1"/>
</dbReference>
<dbReference type="InterPro" id="IPR006145">
    <property type="entry name" value="PsdUridine_synth_RsuA/RluA"/>
</dbReference>
<proteinExistence type="inferred from homology"/>
<name>A0A0J7KD77_LASNI</name>
<organism evidence="12 13">
    <name type="scientific">Lasius niger</name>
    <name type="common">Black garden ant</name>
    <dbReference type="NCBI Taxonomy" id="67767"/>
    <lineage>
        <taxon>Eukaryota</taxon>
        <taxon>Metazoa</taxon>
        <taxon>Ecdysozoa</taxon>
        <taxon>Arthropoda</taxon>
        <taxon>Hexapoda</taxon>
        <taxon>Insecta</taxon>
        <taxon>Pterygota</taxon>
        <taxon>Neoptera</taxon>
        <taxon>Endopterygota</taxon>
        <taxon>Hymenoptera</taxon>
        <taxon>Apocrita</taxon>
        <taxon>Aculeata</taxon>
        <taxon>Formicoidea</taxon>
        <taxon>Formicidae</taxon>
        <taxon>Formicinae</taxon>
        <taxon>Lasius</taxon>
        <taxon>Lasius</taxon>
    </lineage>
</organism>
<evidence type="ECO:0000256" key="7">
    <source>
        <dbReference type="PIRSR" id="PIRSR606225-1"/>
    </source>
</evidence>
<feature type="domain" description="AAA+ ATPase" evidence="11">
    <location>
        <begin position="65"/>
        <end position="179"/>
    </location>
</feature>
<dbReference type="InterPro" id="IPR021886">
    <property type="entry name" value="MgsA_C"/>
</dbReference>
<dbReference type="InterPro" id="IPR051314">
    <property type="entry name" value="AAA_ATPase_RarA/MGS1/WRNIP1"/>
</dbReference>
<dbReference type="PaxDb" id="67767-A0A0J7KD77"/>
<dbReference type="SMART" id="SM00382">
    <property type="entry name" value="AAA"/>
    <property type="match status" value="1"/>
</dbReference>
<dbReference type="SUPFAM" id="SSF55120">
    <property type="entry name" value="Pseudouridine synthase"/>
    <property type="match status" value="1"/>
</dbReference>
<dbReference type="SUPFAM" id="SSF52540">
    <property type="entry name" value="P-loop containing nucleoside triphosphate hydrolases"/>
    <property type="match status" value="1"/>
</dbReference>
<dbReference type="GO" id="GO:0017116">
    <property type="term" value="F:single-stranded DNA helicase activity"/>
    <property type="evidence" value="ECO:0007669"/>
    <property type="project" value="TreeGrafter"/>
</dbReference>
<evidence type="ECO:0000256" key="3">
    <source>
        <dbReference type="ARBA" id="ARBA00022705"/>
    </source>
</evidence>
<dbReference type="InterPro" id="IPR036986">
    <property type="entry name" value="S4_RNA-bd_sf"/>
</dbReference>
<dbReference type="InterPro" id="IPR008921">
    <property type="entry name" value="DNA_pol3_clamp-load_cplx_C"/>
</dbReference>
<evidence type="ECO:0000256" key="8">
    <source>
        <dbReference type="PROSITE-ProRule" id="PRU00182"/>
    </source>
</evidence>
<evidence type="ECO:0000256" key="4">
    <source>
        <dbReference type="ARBA" id="ARBA00022741"/>
    </source>
</evidence>
<gene>
    <name evidence="12" type="ORF">RF55_12097</name>
</gene>
<dbReference type="Proteomes" id="UP000036403">
    <property type="component" value="Unassembled WGS sequence"/>
</dbReference>
<dbReference type="InterPro" id="IPR032423">
    <property type="entry name" value="AAA_assoc_2"/>
</dbReference>
<evidence type="ECO:0000256" key="2">
    <source>
        <dbReference type="ARBA" id="ARBA00010876"/>
    </source>
</evidence>
<evidence type="ECO:0000256" key="5">
    <source>
        <dbReference type="ARBA" id="ARBA00022840"/>
    </source>
</evidence>
<dbReference type="SUPFAM" id="SSF48019">
    <property type="entry name" value="post-AAA+ oligomerization domain-like"/>
    <property type="match status" value="1"/>
</dbReference>
<dbReference type="STRING" id="67767.A0A0J7KD77"/>
<feature type="active site" evidence="7">
    <location>
        <position position="591"/>
    </location>
</feature>
<dbReference type="Gene3D" id="1.10.3710.10">
    <property type="entry name" value="DNA polymerase III clamp loader subunits, C-terminal domain"/>
    <property type="match status" value="1"/>
</dbReference>
<dbReference type="InterPro" id="IPR020103">
    <property type="entry name" value="PsdUridine_synth_cat_dom_sf"/>
</dbReference>
<dbReference type="Pfam" id="PF12002">
    <property type="entry name" value="MgsA_C"/>
    <property type="match status" value="1"/>
</dbReference>
<sequence>MSDLFGAADNGSGISSQASFNPAQKPAGRQPLADRLRPKTLEEVCGQEDLLGKEGRMTRMLARGFLPSLILWGPPGCGKTTLARLLAEKSGLHFVQISAVFSGVADLRKVFAQAEKSASKGTLLFVDEIHRFNRAQQDGFLPYVENGLITLVGATTENPSFALNPALLSRCQVLVLKALGQEAMGQMLQRAESLQGRSLPLDKNARKRLIEMADGDGRYLLNLAEQVFLFPTEHPLDPKALEQNLSRRALRYDKSREEHYNLISAFHKSIRGSDPDAALYWYARMIEGGEDPRYVARRLLVIASEDVGEAAPGSLSLVVAAAETFERLGSPEGELALAQAIVHLATAPKSNAVYTALKQARAVARETGSLMPPAHIINAPTNLMKEVGYGEGYQYDHDQEGAFSGQNYFPEKMGRKSAGRFYKIKRSKNQEKTSDFPKTQVKRVKVKESMAEAEIKSVIADEEGIRLDRWVRRHFPDLPQGAIQKFCRKGDIRVNGKKAETKTRLEDGDEVKIPQIKREFAAKEKTKKIDPELAERARRLMIYEDKYLAVMNKPAGLSTQGGTGIRDHVDLMLDALVSEDGVRPRLVHRLDKDTSGVLLIAKTPGVAASLSEAFRQRQVEKKYWAVVVGRPEVPAGKINQPLAKIGAGAASIMAPVRLKEEGAQYAVSFYETLDHAGKKFAWLELSPETGRTHQLRVHCEVIETPILGDPRYGGEKAHVDGFLDQLHLHARFLDFPHPKGGRLQVTAALPPHMLETFKQLGFTAGQTPKPRREK</sequence>
<dbReference type="FunFam" id="3.40.50.300:FF:000137">
    <property type="entry name" value="Replication-associated recombination protein A"/>
    <property type="match status" value="1"/>
</dbReference>
<dbReference type="GO" id="GO:0003677">
    <property type="term" value="F:DNA binding"/>
    <property type="evidence" value="ECO:0007669"/>
    <property type="project" value="InterPro"/>
</dbReference>
<evidence type="ECO:0000256" key="6">
    <source>
        <dbReference type="ARBA" id="ARBA00023235"/>
    </source>
</evidence>
<dbReference type="PROSITE" id="PS01129">
    <property type="entry name" value="PSI_RLU"/>
    <property type="match status" value="1"/>
</dbReference>
<dbReference type="PANTHER" id="PTHR13779:SF7">
    <property type="entry name" value="ATPASE WRNIP1"/>
    <property type="match status" value="1"/>
</dbReference>
<dbReference type="EMBL" id="LBMM01009059">
    <property type="protein sequence ID" value="KMQ88423.1"/>
    <property type="molecule type" value="Genomic_DNA"/>
</dbReference>
<dbReference type="NCBIfam" id="TIGR00005">
    <property type="entry name" value="rluA_subfam"/>
    <property type="match status" value="1"/>
</dbReference>
<feature type="region of interest" description="Disordered" evidence="9">
    <location>
        <begin position="1"/>
        <end position="37"/>
    </location>
</feature>